<evidence type="ECO:0000313" key="2">
    <source>
        <dbReference type="EMBL" id="MFL9830522.1"/>
    </source>
</evidence>
<reference evidence="2 3" key="1">
    <citation type="submission" date="2024-06" db="EMBL/GenBank/DDBJ databases">
        <authorList>
            <person name="Kaempfer P."/>
            <person name="Viver T."/>
        </authorList>
    </citation>
    <scope>NUCLEOTIDE SEQUENCE [LARGE SCALE GENOMIC DNA]</scope>
    <source>
        <strain evidence="2 3">ST-87</strain>
    </source>
</reference>
<feature type="chain" id="PRO_5047307253" description="CarboxypepD_reg-like domain-containing protein" evidence="1">
    <location>
        <begin position="20"/>
        <end position="249"/>
    </location>
</feature>
<dbReference type="EMBL" id="JBELQA010000003">
    <property type="protein sequence ID" value="MFL9830522.1"/>
    <property type="molecule type" value="Genomic_DNA"/>
</dbReference>
<evidence type="ECO:0008006" key="4">
    <source>
        <dbReference type="Google" id="ProtNLM"/>
    </source>
</evidence>
<proteinExistence type="predicted"/>
<accession>A0ABW8XST0</accession>
<comment type="caution">
    <text evidence="2">The sequence shown here is derived from an EMBL/GenBank/DDBJ whole genome shotgun (WGS) entry which is preliminary data.</text>
</comment>
<keyword evidence="3" id="KW-1185">Reference proteome</keyword>
<evidence type="ECO:0000256" key="1">
    <source>
        <dbReference type="SAM" id="SignalP"/>
    </source>
</evidence>
<sequence>MKTKVSALFFLLLAQISFSQTDRKPLEGQVRNELVPVENVIVFNANSNTGVLVNQYGSFTIQAKVNDTLVFSSLAFKSKKIVLTEKEFIIPRLIVQLDVFTNELAEVLIRAKKELNPLGGNSQKYVDMKFFDDEKSSPKNKTMPPVGGIENGMDFVRIYKDVVGVLRKENPKKNDFYKDTSFSEFALQKLNYSFFSNTLHLKDDEIKLFLIYCENDSKSRELMQPGEEFKLMDFFINKNKEYKRITHSN</sequence>
<organism evidence="2 3">
    <name type="scientific">Flavobacterium plantiphilum</name>
    <dbReference type="NCBI Taxonomy" id="3163297"/>
    <lineage>
        <taxon>Bacteria</taxon>
        <taxon>Pseudomonadati</taxon>
        <taxon>Bacteroidota</taxon>
        <taxon>Flavobacteriia</taxon>
        <taxon>Flavobacteriales</taxon>
        <taxon>Flavobacteriaceae</taxon>
        <taxon>Flavobacterium</taxon>
    </lineage>
</organism>
<feature type="signal peptide" evidence="1">
    <location>
        <begin position="1"/>
        <end position="19"/>
    </location>
</feature>
<gene>
    <name evidence="2" type="ORF">ABS764_06625</name>
</gene>
<name>A0ABW8XST0_9FLAO</name>
<evidence type="ECO:0000313" key="3">
    <source>
        <dbReference type="Proteomes" id="UP001629260"/>
    </source>
</evidence>
<keyword evidence="1" id="KW-0732">Signal</keyword>
<protein>
    <recommendedName>
        <fullName evidence="4">CarboxypepD_reg-like domain-containing protein</fullName>
    </recommendedName>
</protein>
<dbReference type="Proteomes" id="UP001629260">
    <property type="component" value="Unassembled WGS sequence"/>
</dbReference>
<dbReference type="RefSeq" id="WP_408081009.1">
    <property type="nucleotide sequence ID" value="NZ_JBELQA010000003.1"/>
</dbReference>